<evidence type="ECO:0000256" key="13">
    <source>
        <dbReference type="ARBA" id="ARBA00047761"/>
    </source>
</evidence>
<evidence type="ECO:0000256" key="2">
    <source>
        <dbReference type="ARBA" id="ARBA00001941"/>
    </source>
</evidence>
<dbReference type="GO" id="GO:0005634">
    <property type="term" value="C:nucleus"/>
    <property type="evidence" value="ECO:0007669"/>
    <property type="project" value="UniProtKB-SubCell"/>
</dbReference>
<evidence type="ECO:0000313" key="19">
    <source>
        <dbReference type="EMBL" id="PKA55996.1"/>
    </source>
</evidence>
<keyword evidence="6" id="KW-0217">Developmental protein</keyword>
<dbReference type="InterPro" id="IPR023214">
    <property type="entry name" value="HAD_sf"/>
</dbReference>
<accession>A0A2I0AKM0</accession>
<evidence type="ECO:0000256" key="14">
    <source>
        <dbReference type="ARBA" id="ARBA00048336"/>
    </source>
</evidence>
<comment type="catalytic activity">
    <reaction evidence="14">
        <text>O-phospho-L-threonyl-[protein] + H2O = L-threonyl-[protein] + phosphate</text>
        <dbReference type="Rhea" id="RHEA:47004"/>
        <dbReference type="Rhea" id="RHEA-COMP:11060"/>
        <dbReference type="Rhea" id="RHEA-COMP:11605"/>
        <dbReference type="ChEBI" id="CHEBI:15377"/>
        <dbReference type="ChEBI" id="CHEBI:30013"/>
        <dbReference type="ChEBI" id="CHEBI:43474"/>
        <dbReference type="ChEBI" id="CHEBI:61977"/>
        <dbReference type="EC" id="3.1.3.16"/>
    </reaction>
</comment>
<comment type="catalytic activity">
    <reaction evidence="13">
        <text>O-phospho-L-seryl-[protein] + H2O = L-seryl-[protein] + phosphate</text>
        <dbReference type="Rhea" id="RHEA:20629"/>
        <dbReference type="Rhea" id="RHEA-COMP:9863"/>
        <dbReference type="Rhea" id="RHEA-COMP:11604"/>
        <dbReference type="ChEBI" id="CHEBI:15377"/>
        <dbReference type="ChEBI" id="CHEBI:29999"/>
        <dbReference type="ChEBI" id="CHEBI:43474"/>
        <dbReference type="ChEBI" id="CHEBI:83421"/>
        <dbReference type="EC" id="3.1.3.16"/>
    </reaction>
</comment>
<dbReference type="OrthoDB" id="10249888at2759"/>
<dbReference type="Gene3D" id="3.40.50.1000">
    <property type="entry name" value="HAD superfamily/HAD-like"/>
    <property type="match status" value="1"/>
</dbReference>
<gene>
    <name evidence="19" type="primary">CPL1</name>
    <name evidence="19" type="ORF">AXF42_Ash014668</name>
</gene>
<evidence type="ECO:0000256" key="11">
    <source>
        <dbReference type="ARBA" id="ARBA00023163"/>
    </source>
</evidence>
<protein>
    <recommendedName>
        <fullName evidence="5">protein-serine/threonine phosphatase</fullName>
        <ecNumber evidence="5">3.1.3.16</ecNumber>
    </recommendedName>
</protein>
<comment type="subcellular location">
    <subcellularLocation>
        <location evidence="4">Nucleus</location>
    </subcellularLocation>
</comment>
<dbReference type="STRING" id="1088818.A0A2I0AKM0"/>
<name>A0A2I0AKM0_9ASPA</name>
<dbReference type="SUPFAM" id="SSF56784">
    <property type="entry name" value="HAD-like"/>
    <property type="match status" value="1"/>
</dbReference>
<feature type="compositionally biased region" description="Polar residues" evidence="16">
    <location>
        <begin position="928"/>
        <end position="945"/>
    </location>
</feature>
<comment type="cofactor">
    <cofactor evidence="2">
        <name>Co(2+)</name>
        <dbReference type="ChEBI" id="CHEBI:48828"/>
    </cofactor>
</comment>
<evidence type="ECO:0000256" key="15">
    <source>
        <dbReference type="PROSITE-ProRule" id="PRU00266"/>
    </source>
</evidence>
<keyword evidence="7" id="KW-0479">Metal-binding</keyword>
<evidence type="ECO:0000256" key="7">
    <source>
        <dbReference type="ARBA" id="ARBA00022723"/>
    </source>
</evidence>
<evidence type="ECO:0000256" key="16">
    <source>
        <dbReference type="SAM" id="MobiDB-lite"/>
    </source>
</evidence>
<dbReference type="InterPro" id="IPR036412">
    <property type="entry name" value="HAD-like_sf"/>
</dbReference>
<dbReference type="GO" id="GO:0009755">
    <property type="term" value="P:hormone-mediated signaling pathway"/>
    <property type="evidence" value="ECO:0007669"/>
    <property type="project" value="UniProtKB-ARBA"/>
</dbReference>
<dbReference type="InterPro" id="IPR004274">
    <property type="entry name" value="FCP1_dom"/>
</dbReference>
<dbReference type="Pfam" id="PF00035">
    <property type="entry name" value="dsrm"/>
    <property type="match status" value="2"/>
</dbReference>
<evidence type="ECO:0000256" key="10">
    <source>
        <dbReference type="ARBA" id="ARBA00023015"/>
    </source>
</evidence>
<evidence type="ECO:0000256" key="8">
    <source>
        <dbReference type="ARBA" id="ARBA00022801"/>
    </source>
</evidence>
<dbReference type="GO" id="GO:0045892">
    <property type="term" value="P:negative regulation of DNA-templated transcription"/>
    <property type="evidence" value="ECO:0007669"/>
    <property type="project" value="UniProtKB-ARBA"/>
</dbReference>
<feature type="region of interest" description="Disordered" evidence="16">
    <location>
        <begin position="502"/>
        <end position="539"/>
    </location>
</feature>
<dbReference type="GO" id="GO:0003723">
    <property type="term" value="F:RNA binding"/>
    <property type="evidence" value="ECO:0007669"/>
    <property type="project" value="UniProtKB-UniRule"/>
</dbReference>
<dbReference type="CDD" id="cd07521">
    <property type="entry name" value="HAD_FCP1-like"/>
    <property type="match status" value="1"/>
</dbReference>
<comment type="cofactor">
    <cofactor evidence="1">
        <name>Mn(2+)</name>
        <dbReference type="ChEBI" id="CHEBI:29035"/>
    </cofactor>
</comment>
<keyword evidence="8" id="KW-0378">Hydrolase</keyword>
<feature type="region of interest" description="Disordered" evidence="16">
    <location>
        <begin position="908"/>
        <end position="945"/>
    </location>
</feature>
<dbReference type="AlphaFoldDB" id="A0A2I0AKM0"/>
<proteinExistence type="predicted"/>
<evidence type="ECO:0000256" key="6">
    <source>
        <dbReference type="ARBA" id="ARBA00022473"/>
    </source>
</evidence>
<keyword evidence="10" id="KW-0805">Transcription regulation</keyword>
<evidence type="ECO:0000256" key="5">
    <source>
        <dbReference type="ARBA" id="ARBA00013081"/>
    </source>
</evidence>
<evidence type="ECO:0000256" key="12">
    <source>
        <dbReference type="ARBA" id="ARBA00023242"/>
    </source>
</evidence>
<keyword evidence="20" id="KW-1185">Reference proteome</keyword>
<evidence type="ECO:0000256" key="9">
    <source>
        <dbReference type="ARBA" id="ARBA00022884"/>
    </source>
</evidence>
<dbReference type="EMBL" id="KZ451976">
    <property type="protein sequence ID" value="PKA55996.1"/>
    <property type="molecule type" value="Genomic_DNA"/>
</dbReference>
<dbReference type="SMART" id="SM00577">
    <property type="entry name" value="CPDc"/>
    <property type="match status" value="1"/>
</dbReference>
<dbReference type="PANTHER" id="PTHR23081">
    <property type="entry name" value="RNA POLYMERASE II CTD PHOSPHATASE"/>
    <property type="match status" value="1"/>
</dbReference>
<dbReference type="PROSITE" id="PS50137">
    <property type="entry name" value="DS_RBD"/>
    <property type="match status" value="2"/>
</dbReference>
<dbReference type="Pfam" id="PF03031">
    <property type="entry name" value="NIF"/>
    <property type="match status" value="1"/>
</dbReference>
<feature type="domain" description="FCP1 homology" evidence="18">
    <location>
        <begin position="131"/>
        <end position="382"/>
    </location>
</feature>
<keyword evidence="12" id="KW-0539">Nucleus</keyword>
<dbReference type="InterPro" id="IPR039189">
    <property type="entry name" value="Fcp1"/>
</dbReference>
<dbReference type="Proteomes" id="UP000236161">
    <property type="component" value="Unassembled WGS sequence"/>
</dbReference>
<feature type="domain" description="DRBM" evidence="17">
    <location>
        <begin position="697"/>
        <end position="763"/>
    </location>
</feature>
<keyword evidence="11" id="KW-0804">Transcription</keyword>
<keyword evidence="9 15" id="KW-0694">RNA-binding</keyword>
<reference evidence="19 20" key="1">
    <citation type="journal article" date="2017" name="Nature">
        <title>The Apostasia genome and the evolution of orchids.</title>
        <authorList>
            <person name="Zhang G.Q."/>
            <person name="Liu K.W."/>
            <person name="Li Z."/>
            <person name="Lohaus R."/>
            <person name="Hsiao Y.Y."/>
            <person name="Niu S.C."/>
            <person name="Wang J.Y."/>
            <person name="Lin Y.C."/>
            <person name="Xu Q."/>
            <person name="Chen L.J."/>
            <person name="Yoshida K."/>
            <person name="Fujiwara S."/>
            <person name="Wang Z.W."/>
            <person name="Zhang Y.Q."/>
            <person name="Mitsuda N."/>
            <person name="Wang M."/>
            <person name="Liu G.H."/>
            <person name="Pecoraro L."/>
            <person name="Huang H.X."/>
            <person name="Xiao X.J."/>
            <person name="Lin M."/>
            <person name="Wu X.Y."/>
            <person name="Wu W.L."/>
            <person name="Chen Y.Y."/>
            <person name="Chang S.B."/>
            <person name="Sakamoto S."/>
            <person name="Ohme-Takagi M."/>
            <person name="Yagi M."/>
            <person name="Zeng S.J."/>
            <person name="Shen C.Y."/>
            <person name="Yeh C.M."/>
            <person name="Luo Y.B."/>
            <person name="Tsai W.C."/>
            <person name="Van de Peer Y."/>
            <person name="Liu Z.J."/>
        </authorList>
    </citation>
    <scope>NUCLEOTIDE SEQUENCE [LARGE SCALE GENOMIC DNA]</scope>
    <source>
        <strain evidence="20">cv. Shenzhen</strain>
        <tissue evidence="19">Stem</tissue>
    </source>
</reference>
<evidence type="ECO:0000313" key="20">
    <source>
        <dbReference type="Proteomes" id="UP000236161"/>
    </source>
</evidence>
<evidence type="ECO:0000256" key="1">
    <source>
        <dbReference type="ARBA" id="ARBA00001936"/>
    </source>
</evidence>
<dbReference type="PROSITE" id="PS50969">
    <property type="entry name" value="FCP1"/>
    <property type="match status" value="1"/>
</dbReference>
<dbReference type="Gene3D" id="3.30.160.20">
    <property type="match status" value="2"/>
</dbReference>
<dbReference type="FunFam" id="3.40.50.1000:FF:000035">
    <property type="entry name" value="RNA polymerase II C-terminal domain phosphatase-like 1"/>
    <property type="match status" value="1"/>
</dbReference>
<comment type="cofactor">
    <cofactor evidence="3">
        <name>Mg(2+)</name>
        <dbReference type="ChEBI" id="CHEBI:18420"/>
    </cofactor>
</comment>
<dbReference type="EC" id="3.1.3.16" evidence="5"/>
<evidence type="ECO:0000259" key="18">
    <source>
        <dbReference type="PROSITE" id="PS50969"/>
    </source>
</evidence>
<evidence type="ECO:0000259" key="17">
    <source>
        <dbReference type="PROSITE" id="PS50137"/>
    </source>
</evidence>
<dbReference type="SUPFAM" id="SSF54768">
    <property type="entry name" value="dsRNA-binding domain-like"/>
    <property type="match status" value="2"/>
</dbReference>
<dbReference type="FunFam" id="3.30.160.20:FF:000035">
    <property type="entry name" value="RNA polymerase II C-terminal domain phosphatase-like 2"/>
    <property type="match status" value="1"/>
</dbReference>
<sequence>MVRSVVYHGNSFVGEVEIHPNNPNQGSWTREIRISDFSPPSDRCPPLAVLHTIAKPGVCFRMESKPSSPDDSPLFSVYSACLRENKTAVVSSGEEELHLVAMPSRNNVPRRSLFWGYIIARGLYNYCLLMLNLRCLGIVFDLDETLIVANTMRSFEDRIDALQRKISTEVDQQRVNGMLAEIKRYQEDKLILKQYVENDQVVENGKVFRAQSEIVPPLSETHQLLSRPIIRLHERSIILTRVNPTIRDTSVLVRLRPAWEDLRSYLTAKGRKRFEVYVCTMAERDYALEMWRLLDPESSLINSRELLDRIVCVKSGSKKSLFGVFHDGVCHPKMALVIDDRLKVWDEKDQPRVHVVPPFSPYFAPQAEASNNIPVLCVARNVACNVRGSFFKDFDEVLLPRLSEVFYEDEIMECPCAPDVGNYLISEDDVSTLNGNKDSLGFDGMSDSEVERRLKVANYIGQTVPPISNNFDTRGIAPPVMAPPSTSVPLTTQVVMPLSSTQFPHTTVPGKPLGQSVHSEHNLQGSAREEGEVPESDLDPNTRRRLLILQHGQDTREAPLPPPPPPLPARPLPVSVPQVQPRGSWFPLEDGLNPRQLNMASRDFPIEHESMPFDKNRTRHRSMYSTRDKFIPSDRVFKESQRLHMQVYQGKGQTRASNAAANCNSFQGNETSMGKMSSNHFDARLSSNHNFSQQEDTPISILREISRKCGTEVEFRSTLLDTIDLQFSVEVWFVGEKVGEGTGGTRKEAQYCAAEKSLHNLANKYLSNAFPDATPLHGTLNKLCEEKENGFVSDLNSMGYSASTRDDFLPGNSPPSHLHGYEESKRTAAPVAALKELCMMEGYDLVFQVPSLPHTDSVSNSEVYAQVEIAGQVLGKGIGVTWEEAKIQAAEEALESLKYMLAQVPRKGTGFPRLQSTTSSKRLKQDFSRTPSSNNIPAENETPVS</sequence>
<dbReference type="GO" id="GO:0008420">
    <property type="term" value="F:RNA polymerase II CTD heptapeptide repeat phosphatase activity"/>
    <property type="evidence" value="ECO:0007669"/>
    <property type="project" value="InterPro"/>
</dbReference>
<dbReference type="InterPro" id="IPR014720">
    <property type="entry name" value="dsRBD_dom"/>
</dbReference>
<evidence type="ECO:0000256" key="4">
    <source>
        <dbReference type="ARBA" id="ARBA00004123"/>
    </source>
</evidence>
<dbReference type="SMART" id="SM00358">
    <property type="entry name" value="DSRM"/>
    <property type="match status" value="2"/>
</dbReference>
<organism evidence="19 20">
    <name type="scientific">Apostasia shenzhenica</name>
    <dbReference type="NCBI Taxonomy" id="1088818"/>
    <lineage>
        <taxon>Eukaryota</taxon>
        <taxon>Viridiplantae</taxon>
        <taxon>Streptophyta</taxon>
        <taxon>Embryophyta</taxon>
        <taxon>Tracheophyta</taxon>
        <taxon>Spermatophyta</taxon>
        <taxon>Magnoliopsida</taxon>
        <taxon>Liliopsida</taxon>
        <taxon>Asparagales</taxon>
        <taxon>Orchidaceae</taxon>
        <taxon>Apostasioideae</taxon>
        <taxon>Apostasia</taxon>
    </lineage>
</organism>
<evidence type="ECO:0000256" key="3">
    <source>
        <dbReference type="ARBA" id="ARBA00001946"/>
    </source>
</evidence>
<dbReference type="GO" id="GO:0046872">
    <property type="term" value="F:metal ion binding"/>
    <property type="evidence" value="ECO:0007669"/>
    <property type="project" value="UniProtKB-KW"/>
</dbReference>
<dbReference type="PANTHER" id="PTHR23081:SF0">
    <property type="entry name" value="RNA POLYMERASE II C-TERMINAL DOMAIN PHOSPHATASE-LIKE 1"/>
    <property type="match status" value="1"/>
</dbReference>
<feature type="domain" description="DRBM" evidence="17">
    <location>
        <begin position="829"/>
        <end position="899"/>
    </location>
</feature>